<sequence>MLPKEEERLIGLVTRRLTEKHPDKSFTAVSDAVARAHAHFVDRPIRDFVPLLVERYAEAELSRTPPAT</sequence>
<gene>
    <name evidence="1" type="ORF">EGT67_13175</name>
</gene>
<proteinExistence type="predicted"/>
<evidence type="ECO:0000313" key="1">
    <source>
        <dbReference type="EMBL" id="RVW09099.1"/>
    </source>
</evidence>
<dbReference type="Proteomes" id="UP000286208">
    <property type="component" value="Unassembled WGS sequence"/>
</dbReference>
<accession>A0A3S3E9W7</accession>
<dbReference type="Gene3D" id="1.10.8.1060">
    <property type="entry name" value="Corynebacterium glutamicum thioredoxin-dependent arsenate reductase, N-terminal domain"/>
    <property type="match status" value="1"/>
</dbReference>
<dbReference type="RefSeq" id="WP_127916524.1">
    <property type="nucleotide sequence ID" value="NZ_RKLP01000006.1"/>
</dbReference>
<keyword evidence="2" id="KW-1185">Reference proteome</keyword>
<dbReference type="OrthoDB" id="4277148at2"/>
<evidence type="ECO:0000313" key="2">
    <source>
        <dbReference type="Proteomes" id="UP000286208"/>
    </source>
</evidence>
<dbReference type="EMBL" id="RKLP01000006">
    <property type="protein sequence ID" value="RVW09099.1"/>
    <property type="molecule type" value="Genomic_DNA"/>
</dbReference>
<comment type="caution">
    <text evidence="1">The sequence shown here is derived from an EMBL/GenBank/DDBJ whole genome shotgun (WGS) entry which is preliminary data.</text>
</comment>
<protein>
    <submittedName>
        <fullName evidence="1">Uncharacterized protein</fullName>
    </submittedName>
</protein>
<name>A0A3S3E9W7_9NOCA</name>
<dbReference type="NCBIfam" id="NF046112">
    <property type="entry name" value="MSMEG_6209_Nter"/>
    <property type="match status" value="1"/>
</dbReference>
<reference evidence="1 2" key="1">
    <citation type="submission" date="2018-11" db="EMBL/GenBank/DDBJ databases">
        <title>Rhodococcus spongicola sp. nov. and Rhodococcus xishaensis sp. nov. from marine sponges.</title>
        <authorList>
            <person name="Li L."/>
            <person name="Lin H.W."/>
        </authorList>
    </citation>
    <scope>NUCLEOTIDE SEQUENCE [LARGE SCALE GENOMIC DNA]</scope>
    <source>
        <strain evidence="1 2">CCTCC AB2014297</strain>
    </source>
</reference>
<organism evidence="1 2">
    <name type="scientific">Prescottella agglutinans</name>
    <dbReference type="NCBI Taxonomy" id="1644129"/>
    <lineage>
        <taxon>Bacteria</taxon>
        <taxon>Bacillati</taxon>
        <taxon>Actinomycetota</taxon>
        <taxon>Actinomycetes</taxon>
        <taxon>Mycobacteriales</taxon>
        <taxon>Nocardiaceae</taxon>
        <taxon>Prescottella</taxon>
    </lineage>
</organism>
<dbReference type="AlphaFoldDB" id="A0A3S3E9W7"/>